<evidence type="ECO:0008006" key="2">
    <source>
        <dbReference type="Google" id="ProtNLM"/>
    </source>
</evidence>
<sequence length="67" mass="7629">MEGKEDMNKCENCNVSMEQGYTIINDNLHGGLKIAKQQSGFENLENKIYVEICPQCGQIKLYSKNRS</sequence>
<gene>
    <name evidence="1" type="ORF">SDC9_69085</name>
</gene>
<name>A0A644Y3Y6_9ZZZZ</name>
<comment type="caution">
    <text evidence="1">The sequence shown here is derived from an EMBL/GenBank/DDBJ whole genome shotgun (WGS) entry which is preliminary data.</text>
</comment>
<accession>A0A644Y3Y6</accession>
<proteinExistence type="predicted"/>
<dbReference type="AlphaFoldDB" id="A0A644Y3Y6"/>
<reference evidence="1" key="1">
    <citation type="submission" date="2019-08" db="EMBL/GenBank/DDBJ databases">
        <authorList>
            <person name="Kucharzyk K."/>
            <person name="Murdoch R.W."/>
            <person name="Higgins S."/>
            <person name="Loffler F."/>
        </authorList>
    </citation>
    <scope>NUCLEOTIDE SEQUENCE</scope>
</reference>
<dbReference type="EMBL" id="VSSQ01003850">
    <property type="protein sequence ID" value="MPM22628.1"/>
    <property type="molecule type" value="Genomic_DNA"/>
</dbReference>
<evidence type="ECO:0000313" key="1">
    <source>
        <dbReference type="EMBL" id="MPM22628.1"/>
    </source>
</evidence>
<organism evidence="1">
    <name type="scientific">bioreactor metagenome</name>
    <dbReference type="NCBI Taxonomy" id="1076179"/>
    <lineage>
        <taxon>unclassified sequences</taxon>
        <taxon>metagenomes</taxon>
        <taxon>ecological metagenomes</taxon>
    </lineage>
</organism>
<protein>
    <recommendedName>
        <fullName evidence="2">Nucleic acid-binding protein</fullName>
    </recommendedName>
</protein>